<dbReference type="AlphaFoldDB" id="A0A401YJQ2"/>
<name>A0A401YJQ2_9ACTN</name>
<comment type="caution">
    <text evidence="2">The sequence shown here is derived from an EMBL/GenBank/DDBJ whole genome shotgun (WGS) entry which is preliminary data.</text>
</comment>
<dbReference type="RefSeq" id="WP_126636958.1">
    <property type="nucleotide sequence ID" value="NZ_BIFH01000016.1"/>
</dbReference>
<keyword evidence="3" id="KW-1185">Reference proteome</keyword>
<dbReference type="Proteomes" id="UP000286931">
    <property type="component" value="Unassembled WGS sequence"/>
</dbReference>
<sequence>MPHFIAAIFRWLRRLLTPPRSAGWHARPAEPKRLRTGSPTDPKPQTRPQWRDFVPPTPADDNPPMQDSATVVPPYLMTPEELAERRCQSAEAKAAEEQRRAEGRRAELAEATTWPVHDWTVAARAAGVMA</sequence>
<accession>A0A401YJQ2</accession>
<feature type="region of interest" description="Disordered" evidence="1">
    <location>
        <begin position="21"/>
        <end position="106"/>
    </location>
</feature>
<organism evidence="2 3">
    <name type="scientific">Embleya hyalina</name>
    <dbReference type="NCBI Taxonomy" id="516124"/>
    <lineage>
        <taxon>Bacteria</taxon>
        <taxon>Bacillati</taxon>
        <taxon>Actinomycetota</taxon>
        <taxon>Actinomycetes</taxon>
        <taxon>Kitasatosporales</taxon>
        <taxon>Streptomycetaceae</taxon>
        <taxon>Embleya</taxon>
    </lineage>
</organism>
<dbReference type="EMBL" id="BIFH01000016">
    <property type="protein sequence ID" value="GCD94817.1"/>
    <property type="molecule type" value="Genomic_DNA"/>
</dbReference>
<reference evidence="2 3" key="1">
    <citation type="submission" date="2018-12" db="EMBL/GenBank/DDBJ databases">
        <title>Draft genome sequence of Embleya hyalina NBRC 13850T.</title>
        <authorList>
            <person name="Komaki H."/>
            <person name="Hosoyama A."/>
            <person name="Kimura A."/>
            <person name="Ichikawa N."/>
            <person name="Tamura T."/>
        </authorList>
    </citation>
    <scope>NUCLEOTIDE SEQUENCE [LARGE SCALE GENOMIC DNA]</scope>
    <source>
        <strain evidence="2 3">NBRC 13850</strain>
    </source>
</reference>
<gene>
    <name evidence="2" type="ORF">EHYA_02486</name>
</gene>
<evidence type="ECO:0000313" key="2">
    <source>
        <dbReference type="EMBL" id="GCD94817.1"/>
    </source>
</evidence>
<evidence type="ECO:0000313" key="3">
    <source>
        <dbReference type="Proteomes" id="UP000286931"/>
    </source>
</evidence>
<feature type="compositionally biased region" description="Basic and acidic residues" evidence="1">
    <location>
        <begin position="82"/>
        <end position="106"/>
    </location>
</feature>
<protein>
    <submittedName>
        <fullName evidence="2">Uncharacterized protein</fullName>
    </submittedName>
</protein>
<proteinExistence type="predicted"/>
<evidence type="ECO:0000256" key="1">
    <source>
        <dbReference type="SAM" id="MobiDB-lite"/>
    </source>
</evidence>